<sequence>MWVITGILAAAAVIMMIEIPSLIKRKLRKELWVFTILLIIGTGLSIAQGLHWPIPSPLDLVIAVYKPISNIIYGHLK</sequence>
<dbReference type="AlphaFoldDB" id="A0A919YAY8"/>
<gene>
    <name evidence="2" type="ORF">J34TS1_02750</name>
</gene>
<keyword evidence="1" id="KW-0472">Membrane</keyword>
<reference evidence="2 3" key="1">
    <citation type="submission" date="2021-03" db="EMBL/GenBank/DDBJ databases">
        <title>Antimicrobial resistance genes in bacteria isolated from Japanese honey, and their potential for conferring macrolide and lincosamide resistance in the American foulbrood pathogen Paenibacillus larvae.</title>
        <authorList>
            <person name="Okamoto M."/>
            <person name="Kumagai M."/>
            <person name="Kanamori H."/>
            <person name="Takamatsu D."/>
        </authorList>
    </citation>
    <scope>NUCLEOTIDE SEQUENCE [LARGE SCALE GENOMIC DNA]</scope>
    <source>
        <strain evidence="2 3">J34TS1</strain>
    </source>
</reference>
<feature type="transmembrane region" description="Helical" evidence="1">
    <location>
        <begin position="30"/>
        <end position="50"/>
    </location>
</feature>
<evidence type="ECO:0000313" key="3">
    <source>
        <dbReference type="Proteomes" id="UP000682811"/>
    </source>
</evidence>
<dbReference type="Proteomes" id="UP000682811">
    <property type="component" value="Unassembled WGS sequence"/>
</dbReference>
<protein>
    <submittedName>
        <fullName evidence="2">Uncharacterized protein</fullName>
    </submittedName>
</protein>
<feature type="transmembrane region" description="Helical" evidence="1">
    <location>
        <begin position="6"/>
        <end position="23"/>
    </location>
</feature>
<accession>A0A919YAY8</accession>
<keyword evidence="1" id="KW-0812">Transmembrane</keyword>
<name>A0A919YAY8_9BACL</name>
<keyword evidence="3" id="KW-1185">Reference proteome</keyword>
<dbReference type="RefSeq" id="WP_212976674.1">
    <property type="nucleotide sequence ID" value="NZ_AP025343.1"/>
</dbReference>
<evidence type="ECO:0000256" key="1">
    <source>
        <dbReference type="SAM" id="Phobius"/>
    </source>
</evidence>
<evidence type="ECO:0000313" key="2">
    <source>
        <dbReference type="EMBL" id="GIO45510.1"/>
    </source>
</evidence>
<keyword evidence="1" id="KW-1133">Transmembrane helix</keyword>
<dbReference type="EMBL" id="BORT01000001">
    <property type="protein sequence ID" value="GIO45510.1"/>
    <property type="molecule type" value="Genomic_DNA"/>
</dbReference>
<organism evidence="2 3">
    <name type="scientific">Paenibacillus azoreducens</name>
    <dbReference type="NCBI Taxonomy" id="116718"/>
    <lineage>
        <taxon>Bacteria</taxon>
        <taxon>Bacillati</taxon>
        <taxon>Bacillota</taxon>
        <taxon>Bacilli</taxon>
        <taxon>Bacillales</taxon>
        <taxon>Paenibacillaceae</taxon>
        <taxon>Paenibacillus</taxon>
    </lineage>
</organism>
<comment type="caution">
    <text evidence="2">The sequence shown here is derived from an EMBL/GenBank/DDBJ whole genome shotgun (WGS) entry which is preliminary data.</text>
</comment>
<proteinExistence type="predicted"/>